<accession>A0ACC1U815</accession>
<protein>
    <submittedName>
        <fullName evidence="1">Uncharacterized protein</fullName>
    </submittedName>
</protein>
<evidence type="ECO:0000313" key="1">
    <source>
        <dbReference type="EMBL" id="KAJ3813237.1"/>
    </source>
</evidence>
<dbReference type="EMBL" id="MU794999">
    <property type="protein sequence ID" value="KAJ3813237.1"/>
    <property type="molecule type" value="Genomic_DNA"/>
</dbReference>
<proteinExistence type="predicted"/>
<evidence type="ECO:0000313" key="2">
    <source>
        <dbReference type="Proteomes" id="UP001163835"/>
    </source>
</evidence>
<gene>
    <name evidence="1" type="ORF">F5876DRAFT_63338</name>
</gene>
<keyword evidence="2" id="KW-1185">Reference proteome</keyword>
<dbReference type="Proteomes" id="UP001163835">
    <property type="component" value="Unassembled WGS sequence"/>
</dbReference>
<reference evidence="1" key="1">
    <citation type="submission" date="2022-09" db="EMBL/GenBank/DDBJ databases">
        <title>A Global Phylogenomic Analysis of the Shiitake Genus Lentinula.</title>
        <authorList>
            <consortium name="DOE Joint Genome Institute"/>
            <person name="Sierra-Patev S."/>
            <person name="Min B."/>
            <person name="Naranjo-Ortiz M."/>
            <person name="Looney B."/>
            <person name="Konkel Z."/>
            <person name="Slot J.C."/>
            <person name="Sakamoto Y."/>
            <person name="Steenwyk J.L."/>
            <person name="Rokas A."/>
            <person name="Carro J."/>
            <person name="Camarero S."/>
            <person name="Ferreira P."/>
            <person name="Molpeceres G."/>
            <person name="Ruiz-Duenas F.J."/>
            <person name="Serrano A."/>
            <person name="Henrissat B."/>
            <person name="Drula E."/>
            <person name="Hughes K.W."/>
            <person name="Mata J.L."/>
            <person name="Ishikawa N.K."/>
            <person name="Vargas-Isla R."/>
            <person name="Ushijima S."/>
            <person name="Smith C.A."/>
            <person name="Ahrendt S."/>
            <person name="Andreopoulos W."/>
            <person name="He G."/>
            <person name="Labutti K."/>
            <person name="Lipzen A."/>
            <person name="Ng V."/>
            <person name="Riley R."/>
            <person name="Sandor L."/>
            <person name="Barry K."/>
            <person name="Martinez A.T."/>
            <person name="Xiao Y."/>
            <person name="Gibbons J.G."/>
            <person name="Terashima K."/>
            <person name="Grigoriev I.V."/>
            <person name="Hibbett D.S."/>
        </authorList>
    </citation>
    <scope>NUCLEOTIDE SEQUENCE</scope>
    <source>
        <strain evidence="1">TMI1499</strain>
    </source>
</reference>
<sequence length="599" mass="66677">MVNFYEVLCLISSSQFLWPTHVSKYGVTYLTPLRGHKQEQFMVTRSYQTEALRSLWVQPELGMLSLHFCFTSVLFVPTSLQTIPQLCSAIYFIYFQVQNIELTLHVWKDSPIVQRKERTLKAVAPSSKNSAVKSSPALKRSLPVSPPEIKPMTPMPKLKMRMTKMQHDNAVGSLTPEETNILKYAYQELCFRNSSKSSGRGPPRQKRRSRNLTPQDFQAQKRPRIDVERQNDVDESSVASPTTTTSAHSFADTQRSPSSCQTPSVSSTESGSYPSYNSYNDRRFKPSPISATFNKLPADEYWNHSPHLTAPTSAPRTNDYYSSSTTSPAVMDGSAATQYIYSGNSALFLGTYLSIDSEGQVQQEQRVFGTNMGLPRIYSPVHPAGSPAADLSLGVVNCYSASSNSIRDPPSSDVAFTSASVSGLDSSLYDYQQAQQEQEMFALTRSSPWASLPNVPVPTRPTAEYNWGMRNDYSSSYLPTDPIYRADNPLPVSNMGNYGLYHHSLRHSTAPLGTEYHSLDVENSAAVVSSAGNPVSNDTPSTLFAYSSIHDEKQAQEMFETFIEPDAYDLTAISPTQTDYSFIDGWGIERLPEFSFARP</sequence>
<organism evidence="1 2">
    <name type="scientific">Lentinula aff. lateritia</name>
    <dbReference type="NCBI Taxonomy" id="2804960"/>
    <lineage>
        <taxon>Eukaryota</taxon>
        <taxon>Fungi</taxon>
        <taxon>Dikarya</taxon>
        <taxon>Basidiomycota</taxon>
        <taxon>Agaricomycotina</taxon>
        <taxon>Agaricomycetes</taxon>
        <taxon>Agaricomycetidae</taxon>
        <taxon>Agaricales</taxon>
        <taxon>Marasmiineae</taxon>
        <taxon>Omphalotaceae</taxon>
        <taxon>Lentinula</taxon>
    </lineage>
</organism>
<comment type="caution">
    <text evidence="1">The sequence shown here is derived from an EMBL/GenBank/DDBJ whole genome shotgun (WGS) entry which is preliminary data.</text>
</comment>
<name>A0ACC1U815_9AGAR</name>